<protein>
    <recommendedName>
        <fullName evidence="1">F-box domain-containing protein</fullName>
    </recommendedName>
</protein>
<reference evidence="2 3" key="1">
    <citation type="submission" date="2018-02" db="EMBL/GenBank/DDBJ databases">
        <title>Genome sequence of the basidiomycete white-rot fungus Phlebia centrifuga.</title>
        <authorList>
            <person name="Granchi Z."/>
            <person name="Peng M."/>
            <person name="de Vries R.P."/>
            <person name="Hilden K."/>
            <person name="Makela M.R."/>
            <person name="Grigoriev I."/>
            <person name="Riley R."/>
        </authorList>
    </citation>
    <scope>NUCLEOTIDE SEQUENCE [LARGE SCALE GENOMIC DNA]</scope>
    <source>
        <strain evidence="2 3">FBCC195</strain>
    </source>
</reference>
<dbReference type="EMBL" id="MLYV02000860">
    <property type="protein sequence ID" value="PSR76153.1"/>
    <property type="molecule type" value="Genomic_DNA"/>
</dbReference>
<sequence length="350" mass="40078">MPLDIFFEVCTFHYLSSKDSLPIFYVNSKITSKLKPLDLIQLSRVSKQFRNIFMSKSSRYVWIEARKNVHGMPDPPDCLPEPKYASVVFERNCFVSAQSKAVQIQPKLVAAIALEKERKVWAERGVRIGLRRQEVRTLYQLYIEDIEDDEVLLPDSVEFTYLPEVTALVSRDDGLIEVTQERFMDVVAEAMTTFNISERAKLANMLREQAPRFTDYDSSDEDDGTISRTPMEIACDLEVLNRATSILKCYRCSLSSPTSYFPFTKITRHNLKFHPDSPYKAISREKAVTGTASAVLKVLGLPSSTRYSDISRKIVCLCGKPDFQQPAEFSELILHITRENSWYIQALRSP</sequence>
<evidence type="ECO:0000313" key="3">
    <source>
        <dbReference type="Proteomes" id="UP000186601"/>
    </source>
</evidence>
<comment type="caution">
    <text evidence="2">The sequence shown here is derived from an EMBL/GenBank/DDBJ whole genome shotgun (WGS) entry which is preliminary data.</text>
</comment>
<dbReference type="AlphaFoldDB" id="A0A2R6NT39"/>
<accession>A0A2R6NT39</accession>
<dbReference type="Proteomes" id="UP000186601">
    <property type="component" value="Unassembled WGS sequence"/>
</dbReference>
<proteinExistence type="predicted"/>
<organism evidence="2 3">
    <name type="scientific">Hermanssonia centrifuga</name>
    <dbReference type="NCBI Taxonomy" id="98765"/>
    <lineage>
        <taxon>Eukaryota</taxon>
        <taxon>Fungi</taxon>
        <taxon>Dikarya</taxon>
        <taxon>Basidiomycota</taxon>
        <taxon>Agaricomycotina</taxon>
        <taxon>Agaricomycetes</taxon>
        <taxon>Polyporales</taxon>
        <taxon>Meruliaceae</taxon>
        <taxon>Hermanssonia</taxon>
    </lineage>
</organism>
<evidence type="ECO:0000313" key="2">
    <source>
        <dbReference type="EMBL" id="PSR76153.1"/>
    </source>
</evidence>
<feature type="domain" description="F-box" evidence="1">
    <location>
        <begin position="29"/>
        <end position="57"/>
    </location>
</feature>
<keyword evidence="3" id="KW-1185">Reference proteome</keyword>
<dbReference type="Pfam" id="PF00646">
    <property type="entry name" value="F-box"/>
    <property type="match status" value="1"/>
</dbReference>
<dbReference type="InterPro" id="IPR001810">
    <property type="entry name" value="F-box_dom"/>
</dbReference>
<name>A0A2R6NT39_9APHY</name>
<gene>
    <name evidence="2" type="ORF">PHLCEN_2v8651</name>
</gene>
<evidence type="ECO:0000259" key="1">
    <source>
        <dbReference type="Pfam" id="PF00646"/>
    </source>
</evidence>
<dbReference type="STRING" id="98765.A0A2R6NT39"/>
<dbReference type="OrthoDB" id="3260441at2759"/>